<proteinExistence type="predicted"/>
<evidence type="ECO:0000256" key="1">
    <source>
        <dbReference type="SAM" id="Phobius"/>
    </source>
</evidence>
<gene>
    <name evidence="2" type="ORF">CIB84_003612</name>
</gene>
<organism evidence="2 3">
    <name type="scientific">Bambusicola thoracicus</name>
    <name type="common">Chinese bamboo-partridge</name>
    <name type="synonym">Perdix thoracica</name>
    <dbReference type="NCBI Taxonomy" id="9083"/>
    <lineage>
        <taxon>Eukaryota</taxon>
        <taxon>Metazoa</taxon>
        <taxon>Chordata</taxon>
        <taxon>Craniata</taxon>
        <taxon>Vertebrata</taxon>
        <taxon>Euteleostomi</taxon>
        <taxon>Archelosauria</taxon>
        <taxon>Archosauria</taxon>
        <taxon>Dinosauria</taxon>
        <taxon>Saurischia</taxon>
        <taxon>Theropoda</taxon>
        <taxon>Coelurosauria</taxon>
        <taxon>Aves</taxon>
        <taxon>Neognathae</taxon>
        <taxon>Galloanserae</taxon>
        <taxon>Galliformes</taxon>
        <taxon>Phasianidae</taxon>
        <taxon>Perdicinae</taxon>
        <taxon>Bambusicola</taxon>
    </lineage>
</organism>
<reference evidence="2 3" key="1">
    <citation type="submission" date="2018-01" db="EMBL/GenBank/DDBJ databases">
        <title>Comparison of the Chinese Bamboo Partridge and Red Junglefowl genome sequences highlights the importance of demography in genome evolution.</title>
        <authorList>
            <person name="Tiley G.P."/>
            <person name="Kimball R.T."/>
            <person name="Braun E.L."/>
            <person name="Burleigh J.G."/>
        </authorList>
    </citation>
    <scope>NUCLEOTIDE SEQUENCE [LARGE SCALE GENOMIC DNA]</scope>
    <source>
        <strain evidence="2">RTK389</strain>
        <tissue evidence="2">Blood</tissue>
    </source>
</reference>
<dbReference type="PANTHER" id="PTHR31193:SF1">
    <property type="entry name" value="TRANSMEMBRANE PROTEIN 268"/>
    <property type="match status" value="1"/>
</dbReference>
<keyword evidence="1" id="KW-0812">Transmembrane</keyword>
<dbReference type="Proteomes" id="UP000237246">
    <property type="component" value="Unassembled WGS sequence"/>
</dbReference>
<dbReference type="AlphaFoldDB" id="A0A2P4T8D4"/>
<keyword evidence="1" id="KW-0472">Membrane</keyword>
<dbReference type="OrthoDB" id="8250049at2759"/>
<evidence type="ECO:0000313" key="2">
    <source>
        <dbReference type="EMBL" id="POI32635.1"/>
    </source>
</evidence>
<keyword evidence="3" id="KW-1185">Reference proteome</keyword>
<accession>A0A2P4T8D4</accession>
<dbReference type="InterPro" id="IPR028054">
    <property type="entry name" value="DUF4481"/>
</dbReference>
<name>A0A2P4T8D4_BAMTH</name>
<sequence length="288" mass="31766">PRNGQVLMVLSMDNTCSAASFDMELCAEKLQSLGVQVFYMSLWTNIYTTVQLCSFGRYWEASVLVTLAAVAVTVVVILVIDRRQRKVCKLCWPVMAAGQEVRGTAPTSCTFLDSWEDSFGRKSCSLSPWVPQTILLLQLGWRHRLDQLCVVMEVAVPTAEDTSCEESPLLSGGESFKKEPMMCNELLHLIPEGPPEVMAQQLLVIFSACYVRLLVSGRLPRPVAAGHMDGSSVPCPCQFIQASVLSTGCCWLPGRGLRGAEGQTQQCEEAEEKSVASHSGLLWKKEWK</sequence>
<dbReference type="Pfam" id="PF14800">
    <property type="entry name" value="DUF4481"/>
    <property type="match status" value="2"/>
</dbReference>
<keyword evidence="1" id="KW-1133">Transmembrane helix</keyword>
<evidence type="ECO:0000313" key="3">
    <source>
        <dbReference type="Proteomes" id="UP000237246"/>
    </source>
</evidence>
<comment type="caution">
    <text evidence="2">The sequence shown here is derived from an EMBL/GenBank/DDBJ whole genome shotgun (WGS) entry which is preliminary data.</text>
</comment>
<feature type="transmembrane region" description="Helical" evidence="1">
    <location>
        <begin position="61"/>
        <end position="80"/>
    </location>
</feature>
<dbReference type="PANTHER" id="PTHR31193">
    <property type="entry name" value="TRANSMEMBRANE PROTEIN C9ORF91"/>
    <property type="match status" value="1"/>
</dbReference>
<protein>
    <submittedName>
        <fullName evidence="2">Uncharacterized protein</fullName>
    </submittedName>
</protein>
<feature type="non-terminal residue" evidence="2">
    <location>
        <position position="1"/>
    </location>
</feature>
<dbReference type="EMBL" id="PPHD01005370">
    <property type="protein sequence ID" value="POI32635.1"/>
    <property type="molecule type" value="Genomic_DNA"/>
</dbReference>